<organism evidence="1 2">
    <name type="scientific">Paenibacillus mesotrionivorans</name>
    <dbReference type="NCBI Taxonomy" id="3160968"/>
    <lineage>
        <taxon>Bacteria</taxon>
        <taxon>Bacillati</taxon>
        <taxon>Bacillota</taxon>
        <taxon>Bacilli</taxon>
        <taxon>Bacillales</taxon>
        <taxon>Paenibacillaceae</taxon>
        <taxon>Paenibacillus</taxon>
    </lineage>
</organism>
<dbReference type="Proteomes" id="UP001631969">
    <property type="component" value="Unassembled WGS sequence"/>
</dbReference>
<protein>
    <submittedName>
        <fullName evidence="1">Copper amine oxidase N-terminal domain-containing protein</fullName>
    </submittedName>
</protein>
<proteinExistence type="predicted"/>
<reference evidence="1" key="1">
    <citation type="submission" date="2024-12" db="EMBL/GenBank/DDBJ databases">
        <authorList>
            <person name="Wu N."/>
        </authorList>
    </citation>
    <scope>NUCLEOTIDE SEQUENCE</scope>
    <source>
        <strain evidence="1">P15</strain>
    </source>
</reference>
<evidence type="ECO:0000313" key="2">
    <source>
        <dbReference type="Proteomes" id="UP001631969"/>
    </source>
</evidence>
<evidence type="ECO:0000313" key="1">
    <source>
        <dbReference type="EMBL" id="MFM9327732.1"/>
    </source>
</evidence>
<comment type="caution">
    <text evidence="1">The sequence shown here is derived from an EMBL/GenBank/DDBJ whole genome shotgun (WGS) entry which is preliminary data.</text>
</comment>
<gene>
    <name evidence="1" type="ORF">ACI1P1_05375</name>
</gene>
<dbReference type="EMBL" id="JBJURJ010000003">
    <property type="protein sequence ID" value="MFM9327732.1"/>
    <property type="molecule type" value="Genomic_DNA"/>
</dbReference>
<accession>A0ACC7P0A3</accession>
<sequence>MLKRKFAALGCSIALASSLVAGCAAAGGVEPDKVLQNAFGVVSYEGSGSLSFQVTAGTASKGYPDAAKLNNAVVELTHVKQQDKTNSSVTGVFKTGSGNIPFEAAQVNKEWVIKAEGASKPLVLEDAHGQTQKESAAAPGFGLDFSTLNMEKLQNHLGSILSYAPTLDSFAVSDTNATINGESLALKKIHAELKGGELIGILQKTLSNLLADGEKGDALIRSIIGDLGYDGNNAFMFSIVKESLRSLATDASALDVLFPAGDFLNNSNVLKLDVYVDGESQIRRTGFELALNGLPHLENGVSAVTITGSFDRWNINGTVTADKLSAEGGIKLSEGGGLAKYLLALDKNSTAYKFLMEELKVNRKHIVLPPVGSETPTTEVRPYLQGDTTMVPVRLVTEQLDAQVGWNPDTYEVTVTDIWSGKKVEFKIGSTTVKVNGAEQTLDASAVLGGDTTYVPVRIIAETFGAEVLWNQDTYVVTIVRN</sequence>
<keyword evidence="2" id="KW-1185">Reference proteome</keyword>
<name>A0ACC7P0A3_9BACL</name>